<evidence type="ECO:0000313" key="3">
    <source>
        <dbReference type="Proteomes" id="UP000190648"/>
    </source>
</evidence>
<name>A0A1V4KY52_PATFA</name>
<organism evidence="2 3">
    <name type="scientific">Patagioenas fasciata monilis</name>
    <dbReference type="NCBI Taxonomy" id="372326"/>
    <lineage>
        <taxon>Eukaryota</taxon>
        <taxon>Metazoa</taxon>
        <taxon>Chordata</taxon>
        <taxon>Craniata</taxon>
        <taxon>Vertebrata</taxon>
        <taxon>Euteleostomi</taxon>
        <taxon>Archelosauria</taxon>
        <taxon>Archosauria</taxon>
        <taxon>Dinosauria</taxon>
        <taxon>Saurischia</taxon>
        <taxon>Theropoda</taxon>
        <taxon>Coelurosauria</taxon>
        <taxon>Aves</taxon>
        <taxon>Neognathae</taxon>
        <taxon>Neoaves</taxon>
        <taxon>Columbimorphae</taxon>
        <taxon>Columbiformes</taxon>
        <taxon>Columbidae</taxon>
        <taxon>Patagioenas</taxon>
    </lineage>
</organism>
<dbReference type="AlphaFoldDB" id="A0A1V4KY52"/>
<feature type="region of interest" description="Disordered" evidence="1">
    <location>
        <begin position="43"/>
        <end position="76"/>
    </location>
</feature>
<accession>A0A1V4KY52</accession>
<protein>
    <submittedName>
        <fullName evidence="2">Uncharacterized protein</fullName>
    </submittedName>
</protein>
<dbReference type="EMBL" id="LSYS01001150">
    <property type="protein sequence ID" value="OPJ89342.1"/>
    <property type="molecule type" value="Genomic_DNA"/>
</dbReference>
<dbReference type="Proteomes" id="UP000190648">
    <property type="component" value="Unassembled WGS sequence"/>
</dbReference>
<gene>
    <name evidence="2" type="ORF">AV530_003586</name>
</gene>
<evidence type="ECO:0000313" key="2">
    <source>
        <dbReference type="EMBL" id="OPJ89342.1"/>
    </source>
</evidence>
<sequence length="119" mass="13180">MSDLEIRRPGFERDLMLALEISGIVLSIPEHPYEKQERECGVAPSSFGTHKRCSDRAGPLQGQQQPGEGERPDWSRAGNIMMMMMSPLHEDAPGLPSCSPACAASLHLLRRSKQVWPVV</sequence>
<reference evidence="2 3" key="1">
    <citation type="submission" date="2016-02" db="EMBL/GenBank/DDBJ databases">
        <title>Band-tailed pigeon sequencing and assembly.</title>
        <authorList>
            <person name="Soares A.E."/>
            <person name="Novak B.J."/>
            <person name="Rice E.S."/>
            <person name="O'Connell B."/>
            <person name="Chang D."/>
            <person name="Weber S."/>
            <person name="Shapiro B."/>
        </authorList>
    </citation>
    <scope>NUCLEOTIDE SEQUENCE [LARGE SCALE GENOMIC DNA]</scope>
    <source>
        <strain evidence="2">BTP2013</strain>
        <tissue evidence="2">Blood</tissue>
    </source>
</reference>
<feature type="compositionally biased region" description="Low complexity" evidence="1">
    <location>
        <begin position="58"/>
        <end position="67"/>
    </location>
</feature>
<proteinExistence type="predicted"/>
<keyword evidence="3" id="KW-1185">Reference proteome</keyword>
<comment type="caution">
    <text evidence="2">The sequence shown here is derived from an EMBL/GenBank/DDBJ whole genome shotgun (WGS) entry which is preliminary data.</text>
</comment>
<evidence type="ECO:0000256" key="1">
    <source>
        <dbReference type="SAM" id="MobiDB-lite"/>
    </source>
</evidence>